<reference evidence="1" key="2">
    <citation type="journal article" date="2015" name="Data Brief">
        <title>Shoot transcriptome of the giant reed, Arundo donax.</title>
        <authorList>
            <person name="Barrero R.A."/>
            <person name="Guerrero F.D."/>
            <person name="Moolhuijzen P."/>
            <person name="Goolsby J.A."/>
            <person name="Tidwell J."/>
            <person name="Bellgard S.E."/>
            <person name="Bellgard M.I."/>
        </authorList>
    </citation>
    <scope>NUCLEOTIDE SEQUENCE</scope>
    <source>
        <tissue evidence="1">Shoot tissue taken approximately 20 cm above the soil surface</tissue>
    </source>
</reference>
<dbReference type="AlphaFoldDB" id="A0A0A9A8D0"/>
<reference evidence="1" key="1">
    <citation type="submission" date="2014-09" db="EMBL/GenBank/DDBJ databases">
        <authorList>
            <person name="Magalhaes I.L.F."/>
            <person name="Oliveira U."/>
            <person name="Santos F.R."/>
            <person name="Vidigal T.H.D.A."/>
            <person name="Brescovit A.D."/>
            <person name="Santos A.J."/>
        </authorList>
    </citation>
    <scope>NUCLEOTIDE SEQUENCE</scope>
    <source>
        <tissue evidence="1">Shoot tissue taken approximately 20 cm above the soil surface</tissue>
    </source>
</reference>
<proteinExistence type="predicted"/>
<organism evidence="1">
    <name type="scientific">Arundo donax</name>
    <name type="common">Giant reed</name>
    <name type="synonym">Donax arundinaceus</name>
    <dbReference type="NCBI Taxonomy" id="35708"/>
    <lineage>
        <taxon>Eukaryota</taxon>
        <taxon>Viridiplantae</taxon>
        <taxon>Streptophyta</taxon>
        <taxon>Embryophyta</taxon>
        <taxon>Tracheophyta</taxon>
        <taxon>Spermatophyta</taxon>
        <taxon>Magnoliopsida</taxon>
        <taxon>Liliopsida</taxon>
        <taxon>Poales</taxon>
        <taxon>Poaceae</taxon>
        <taxon>PACMAD clade</taxon>
        <taxon>Arundinoideae</taxon>
        <taxon>Arundineae</taxon>
        <taxon>Arundo</taxon>
    </lineage>
</organism>
<dbReference type="EMBL" id="GBRH01250549">
    <property type="protein sequence ID" value="JAD47346.1"/>
    <property type="molecule type" value="Transcribed_RNA"/>
</dbReference>
<name>A0A0A9A8D0_ARUDO</name>
<accession>A0A0A9A8D0</accession>
<protein>
    <submittedName>
        <fullName evidence="1">Uncharacterized protein</fullName>
    </submittedName>
</protein>
<evidence type="ECO:0000313" key="1">
    <source>
        <dbReference type="EMBL" id="JAD47346.1"/>
    </source>
</evidence>
<sequence>MQATCEPFSPFIFYRNFFHLQNSIYKATIVRCMYMQLAYSFLIRDSMIEKHQLRQQYFNFYFATSNSTLNSVV</sequence>